<organism evidence="3 4">
    <name type="scientific">Microbulbifer variabilis</name>
    <dbReference type="NCBI Taxonomy" id="266805"/>
    <lineage>
        <taxon>Bacteria</taxon>
        <taxon>Pseudomonadati</taxon>
        <taxon>Pseudomonadota</taxon>
        <taxon>Gammaproteobacteria</taxon>
        <taxon>Cellvibrionales</taxon>
        <taxon>Microbulbiferaceae</taxon>
        <taxon>Microbulbifer</taxon>
    </lineage>
</organism>
<proteinExistence type="inferred from homology"/>
<evidence type="ECO:0000313" key="4">
    <source>
        <dbReference type="Proteomes" id="UP001055658"/>
    </source>
</evidence>
<name>A0ABY4VC25_9GAMM</name>
<dbReference type="Proteomes" id="UP001055658">
    <property type="component" value="Chromosome"/>
</dbReference>
<gene>
    <name evidence="3" type="ORF">MJO52_00670</name>
</gene>
<keyword evidence="4" id="KW-1185">Reference proteome</keyword>
<dbReference type="InterPro" id="IPR013538">
    <property type="entry name" value="ASHA1/2-like_C"/>
</dbReference>
<dbReference type="CDD" id="cd07814">
    <property type="entry name" value="SRPBCC_CalC_Aha1-like"/>
    <property type="match status" value="1"/>
</dbReference>
<accession>A0ABY4VC25</accession>
<protein>
    <submittedName>
        <fullName evidence="3">SRPBCC domain-containing protein</fullName>
    </submittedName>
</protein>
<reference evidence="3" key="1">
    <citation type="submission" date="2022-02" db="EMBL/GenBank/DDBJ databases">
        <title>Coral-associated bacteria.</title>
        <authorList>
            <person name="Tang K."/>
            <person name="Wang X."/>
        </authorList>
    </citation>
    <scope>NUCLEOTIDE SEQUENCE</scope>
    <source>
        <strain evidence="3">SCSIO 43006</strain>
    </source>
</reference>
<evidence type="ECO:0000256" key="1">
    <source>
        <dbReference type="ARBA" id="ARBA00006817"/>
    </source>
</evidence>
<feature type="domain" description="Activator of Hsp90 ATPase homologue 1/2-like C-terminal" evidence="2">
    <location>
        <begin position="13"/>
        <end position="138"/>
    </location>
</feature>
<comment type="similarity">
    <text evidence="1">Belongs to the AHA1 family.</text>
</comment>
<dbReference type="RefSeq" id="WP_252084091.1">
    <property type="nucleotide sequence ID" value="NZ_CP092418.1"/>
</dbReference>
<evidence type="ECO:0000259" key="2">
    <source>
        <dbReference type="Pfam" id="PF08327"/>
    </source>
</evidence>
<dbReference type="SUPFAM" id="SSF55961">
    <property type="entry name" value="Bet v1-like"/>
    <property type="match status" value="1"/>
</dbReference>
<dbReference type="Gene3D" id="3.30.530.20">
    <property type="match status" value="1"/>
</dbReference>
<sequence length="147" mass="16934">MSNYTTSFFSPSSREDAYKAVTEKMSQWWTPVSAPFLKVGDIAKTGFKGQSYWVFRAKILKPEKLIELECTESNMVSDNVDDPEEWKGSTLRFEFSEENTGTLIKFTHIGLSPEMKCWDMCKSGWDYYLQESLQDYLKDGAGKPNSY</sequence>
<dbReference type="InterPro" id="IPR023393">
    <property type="entry name" value="START-like_dom_sf"/>
</dbReference>
<dbReference type="EMBL" id="CP092418">
    <property type="protein sequence ID" value="USD21687.1"/>
    <property type="molecule type" value="Genomic_DNA"/>
</dbReference>
<evidence type="ECO:0000313" key="3">
    <source>
        <dbReference type="EMBL" id="USD21687.1"/>
    </source>
</evidence>
<dbReference type="Pfam" id="PF08327">
    <property type="entry name" value="AHSA1"/>
    <property type="match status" value="1"/>
</dbReference>